<dbReference type="CDD" id="cd16651">
    <property type="entry name" value="SPL-RING_NSE2"/>
    <property type="match status" value="1"/>
</dbReference>
<evidence type="ECO:0000256" key="3">
    <source>
        <dbReference type="ARBA" id="ARBA00020923"/>
    </source>
</evidence>
<dbReference type="GO" id="GO:0030915">
    <property type="term" value="C:Smc5-Smc6 complex"/>
    <property type="evidence" value="ECO:0007669"/>
    <property type="project" value="InterPro"/>
</dbReference>
<name>A0A8J2MBC8_9HEXA</name>
<evidence type="ECO:0000256" key="4">
    <source>
        <dbReference type="ARBA" id="ARBA00022679"/>
    </source>
</evidence>
<dbReference type="Pfam" id="PF11789">
    <property type="entry name" value="zf-Nse"/>
    <property type="match status" value="1"/>
</dbReference>
<keyword evidence="6 12" id="KW-0863">Zinc-finger</keyword>
<dbReference type="GO" id="GO:0016925">
    <property type="term" value="P:protein sumoylation"/>
    <property type="evidence" value="ECO:0007669"/>
    <property type="project" value="TreeGrafter"/>
</dbReference>
<dbReference type="GO" id="GO:0000724">
    <property type="term" value="P:double-strand break repair via homologous recombination"/>
    <property type="evidence" value="ECO:0007669"/>
    <property type="project" value="InterPro"/>
</dbReference>
<dbReference type="PROSITE" id="PS51044">
    <property type="entry name" value="ZF_SP_RING"/>
    <property type="match status" value="1"/>
</dbReference>
<evidence type="ECO:0000256" key="9">
    <source>
        <dbReference type="ARBA" id="ARBA00023242"/>
    </source>
</evidence>
<evidence type="ECO:0000256" key="13">
    <source>
        <dbReference type="SAM" id="MobiDB-lite"/>
    </source>
</evidence>
<organism evidence="15 16">
    <name type="scientific">Allacma fusca</name>
    <dbReference type="NCBI Taxonomy" id="39272"/>
    <lineage>
        <taxon>Eukaryota</taxon>
        <taxon>Metazoa</taxon>
        <taxon>Ecdysozoa</taxon>
        <taxon>Arthropoda</taxon>
        <taxon>Hexapoda</taxon>
        <taxon>Collembola</taxon>
        <taxon>Symphypleona</taxon>
        <taxon>Sminthuridae</taxon>
        <taxon>Allacma</taxon>
    </lineage>
</organism>
<protein>
    <recommendedName>
        <fullName evidence="3">E3 SUMO-protein ligase NSE2</fullName>
    </recommendedName>
    <alternativeName>
        <fullName evidence="10">E3 SUMO-protein transferase NSE2</fullName>
    </alternativeName>
    <alternativeName>
        <fullName evidence="11">Non-structural maintenance of chromosomes element 2 homolog</fullName>
    </alternativeName>
</protein>
<reference evidence="15" key="1">
    <citation type="submission" date="2021-06" db="EMBL/GenBank/DDBJ databases">
        <authorList>
            <person name="Hodson N. C."/>
            <person name="Mongue J. A."/>
            <person name="Jaron S. K."/>
        </authorList>
    </citation>
    <scope>NUCLEOTIDE SEQUENCE</scope>
</reference>
<feature type="domain" description="SP-RING-type" evidence="14">
    <location>
        <begin position="183"/>
        <end position="270"/>
    </location>
</feature>
<sequence length="278" mass="32054">MRIKMPRGRAPVVDPDNEADVEDQVTESIQFGRETILQLGKDILPICGKDLTRWRPHSLLFTESYKNKQEDVTNRLTQAYKKLIKVGIVYNKCSSIVKEVAKEFEDNDANQANILKACDNIEMHSRERVMAFGAEITDDQICKDRLYTELMDTLKDALDEPSRSSAFDPQPDEMETEVEESGDESEVDVDSEATIAIVTKDPLTKKEIKNPVKNKICNHIYDEKTILNYMKSQHNNVICPYAGCTNKTVLKKDHFEHDEQLVKKVSKKQKGQRRRRRY</sequence>
<accession>A0A8J2MBC8</accession>
<proteinExistence type="predicted"/>
<evidence type="ECO:0000256" key="11">
    <source>
        <dbReference type="ARBA" id="ARBA00032533"/>
    </source>
</evidence>
<evidence type="ECO:0000259" key="14">
    <source>
        <dbReference type="PROSITE" id="PS51044"/>
    </source>
</evidence>
<evidence type="ECO:0000313" key="16">
    <source>
        <dbReference type="Proteomes" id="UP000708208"/>
    </source>
</evidence>
<dbReference type="GO" id="GO:0061665">
    <property type="term" value="F:SUMO ligase activity"/>
    <property type="evidence" value="ECO:0007669"/>
    <property type="project" value="TreeGrafter"/>
</dbReference>
<keyword evidence="4" id="KW-0808">Transferase</keyword>
<dbReference type="PANTHER" id="PTHR21330">
    <property type="entry name" value="E3 SUMO-PROTEIN LIGASE NSE2"/>
    <property type="match status" value="1"/>
</dbReference>
<dbReference type="Proteomes" id="UP000708208">
    <property type="component" value="Unassembled WGS sequence"/>
</dbReference>
<feature type="region of interest" description="Disordered" evidence="13">
    <location>
        <begin position="158"/>
        <end position="189"/>
    </location>
</feature>
<gene>
    <name evidence="15" type="ORF">AFUS01_LOCUS44784</name>
</gene>
<dbReference type="OrthoDB" id="26899at2759"/>
<keyword evidence="8" id="KW-0862">Zinc</keyword>
<evidence type="ECO:0000256" key="5">
    <source>
        <dbReference type="ARBA" id="ARBA00022723"/>
    </source>
</evidence>
<evidence type="ECO:0000256" key="8">
    <source>
        <dbReference type="ARBA" id="ARBA00022833"/>
    </source>
</evidence>
<evidence type="ECO:0000256" key="12">
    <source>
        <dbReference type="PROSITE-ProRule" id="PRU00452"/>
    </source>
</evidence>
<keyword evidence="9" id="KW-0539">Nucleus</keyword>
<comment type="subcellular location">
    <subcellularLocation>
        <location evidence="1">Nucleus</location>
    </subcellularLocation>
</comment>
<evidence type="ECO:0000256" key="7">
    <source>
        <dbReference type="ARBA" id="ARBA00022786"/>
    </source>
</evidence>
<evidence type="ECO:0000256" key="10">
    <source>
        <dbReference type="ARBA" id="ARBA00031731"/>
    </source>
</evidence>
<dbReference type="GO" id="GO:0005634">
    <property type="term" value="C:nucleus"/>
    <property type="evidence" value="ECO:0007669"/>
    <property type="project" value="UniProtKB-SubCell"/>
</dbReference>
<keyword evidence="7" id="KW-0833">Ubl conjugation pathway</keyword>
<keyword evidence="5" id="KW-0479">Metal-binding</keyword>
<dbReference type="InterPro" id="IPR004181">
    <property type="entry name" value="Znf_MIZ"/>
</dbReference>
<feature type="compositionally biased region" description="Acidic residues" evidence="13">
    <location>
        <begin position="170"/>
        <end position="189"/>
    </location>
</feature>
<evidence type="ECO:0000256" key="2">
    <source>
        <dbReference type="ARBA" id="ARBA00004718"/>
    </source>
</evidence>
<comment type="pathway">
    <text evidence="2">Protein modification; protein sumoylation.</text>
</comment>
<dbReference type="InterPro" id="IPR026846">
    <property type="entry name" value="Nse2(Mms21)"/>
</dbReference>
<evidence type="ECO:0000256" key="1">
    <source>
        <dbReference type="ARBA" id="ARBA00004123"/>
    </source>
</evidence>
<dbReference type="PANTHER" id="PTHR21330:SF1">
    <property type="entry name" value="E3 SUMO-PROTEIN LIGASE NSE2"/>
    <property type="match status" value="1"/>
</dbReference>
<evidence type="ECO:0000313" key="15">
    <source>
        <dbReference type="EMBL" id="CAG7835415.1"/>
    </source>
</evidence>
<evidence type="ECO:0000256" key="6">
    <source>
        <dbReference type="ARBA" id="ARBA00022771"/>
    </source>
</evidence>
<comment type="caution">
    <text evidence="15">The sequence shown here is derived from an EMBL/GenBank/DDBJ whole genome shotgun (WGS) entry which is preliminary data.</text>
</comment>
<keyword evidence="16" id="KW-1185">Reference proteome</keyword>
<dbReference type="GO" id="GO:0008270">
    <property type="term" value="F:zinc ion binding"/>
    <property type="evidence" value="ECO:0007669"/>
    <property type="project" value="UniProtKB-KW"/>
</dbReference>
<dbReference type="AlphaFoldDB" id="A0A8J2MBC8"/>
<dbReference type="EMBL" id="CAJVCH010570618">
    <property type="protein sequence ID" value="CAG7835415.1"/>
    <property type="molecule type" value="Genomic_DNA"/>
</dbReference>